<feature type="transmembrane region" description="Helical" evidence="1">
    <location>
        <begin position="125"/>
        <end position="145"/>
    </location>
</feature>
<keyword evidence="1" id="KW-0472">Membrane</keyword>
<evidence type="ECO:0000313" key="2">
    <source>
        <dbReference type="EMBL" id="WQG86394.1"/>
    </source>
</evidence>
<evidence type="ECO:0000256" key="1">
    <source>
        <dbReference type="SAM" id="Phobius"/>
    </source>
</evidence>
<dbReference type="EMBL" id="CP140158">
    <property type="protein sequence ID" value="WQG86394.1"/>
    <property type="molecule type" value="Genomic_DNA"/>
</dbReference>
<feature type="transmembrane region" description="Helical" evidence="1">
    <location>
        <begin position="89"/>
        <end position="113"/>
    </location>
</feature>
<sequence>MKQNNCAETVDRMQRGVAWGMLLCGITYLIILAEDLTPKGTLNSILDKVTLGGVAITMAVTIIAIWPALKQKLSGQLIGAKEPEGFLSGAMLTSFKNGWIATTLSITILLSLSSRFELLELPIRFYFTSLFAIAVLSVSISFFWLTREDDLENMED</sequence>
<keyword evidence="1" id="KW-0812">Transmembrane</keyword>
<dbReference type="Proteomes" id="UP001324185">
    <property type="component" value="Chromosome"/>
</dbReference>
<gene>
    <name evidence="2" type="ORF">SR900_05765</name>
</gene>
<accession>A0ABZ0X7T3</accession>
<dbReference type="RefSeq" id="WP_018624437.1">
    <property type="nucleotide sequence ID" value="NZ_CP140158.1"/>
</dbReference>
<reference evidence="2 3" key="1">
    <citation type="submission" date="2023-11" db="EMBL/GenBank/DDBJ databases">
        <title>MicrobeMod: A computational toolkit for identifying prokaryotic methylation and restriction-modification with nanopore sequencing.</title>
        <authorList>
            <person name="Crits-Christoph A."/>
            <person name="Kang S.C."/>
            <person name="Lee H."/>
            <person name="Ostrov N."/>
        </authorList>
    </citation>
    <scope>NUCLEOTIDE SEQUENCE [LARGE SCALE GENOMIC DNA]</scope>
    <source>
        <strain evidence="2 3">DSMZ 16071</strain>
    </source>
</reference>
<feature type="transmembrane region" description="Helical" evidence="1">
    <location>
        <begin position="17"/>
        <end position="37"/>
    </location>
</feature>
<name>A0ABZ0X7T3_9GAMM</name>
<evidence type="ECO:0000313" key="3">
    <source>
        <dbReference type="Proteomes" id="UP001324185"/>
    </source>
</evidence>
<evidence type="ECO:0008006" key="4">
    <source>
        <dbReference type="Google" id="ProtNLM"/>
    </source>
</evidence>
<keyword evidence="1" id="KW-1133">Transmembrane helix</keyword>
<protein>
    <recommendedName>
        <fullName evidence="4">Intracellular septation protein A</fullName>
    </recommendedName>
</protein>
<feature type="transmembrane region" description="Helical" evidence="1">
    <location>
        <begin position="49"/>
        <end position="69"/>
    </location>
</feature>
<proteinExistence type="predicted"/>
<organism evidence="2 3">
    <name type="scientific">Kangiella aquimarina</name>
    <dbReference type="NCBI Taxonomy" id="261965"/>
    <lineage>
        <taxon>Bacteria</taxon>
        <taxon>Pseudomonadati</taxon>
        <taxon>Pseudomonadota</taxon>
        <taxon>Gammaproteobacteria</taxon>
        <taxon>Kangiellales</taxon>
        <taxon>Kangiellaceae</taxon>
        <taxon>Kangiella</taxon>
    </lineage>
</organism>
<keyword evidence="3" id="KW-1185">Reference proteome</keyword>